<proteinExistence type="predicted"/>
<evidence type="ECO:0000313" key="2">
    <source>
        <dbReference type="Proteomes" id="UP001631969"/>
    </source>
</evidence>
<name>A0ACC7NWB0_9BACL</name>
<evidence type="ECO:0000313" key="1">
    <source>
        <dbReference type="EMBL" id="MFM9329046.1"/>
    </source>
</evidence>
<gene>
    <name evidence="1" type="ORF">ACI1P1_12185</name>
</gene>
<keyword evidence="2" id="KW-1185">Reference proteome</keyword>
<sequence length="620" mass="70273">MLAEAKRLVKAWKREKDHIRVNAVAEGKSVKDGHYVRVVAIKDYPPIILTGYLDALDDVVREAGATLRKTIRYAPADVEWNMASKNKLKRLEKNISAETTYDLARKAEKDAYDTLLVLRDSQFQSNKPKLVDVWTFLTLTAAKKHQLDAAYQALLNWFENVGGVLDDLRREQVEALRQTSMVADLDTERSKFFLKRHYGRATMDTLAAKTYPFTRGGFSEDEGQYVGRRSEDDSFCFVNLCVPDDPRAQNITVFGKTGQGKSFFMKALVGSLLEEGIRVFVFDLDGEWRDLCDDVGGVYIDHTADNGRYFEPMNIMPELPELDMDCIQYNRGRYAQAVQTTIRTISLLADGIAKGELTELGHAIKSVYEQAGIRRDMSSTWDHPKGPAPTIHRLFQEIKSRAGTEGRSGRHALNLLEKIEMYFDGGVYDGLFQVPEPLAFHAAPMVVYKVGTGSTDPNEKDERAKQAQLKMSMAFDQVNANVQFNKFEGKTFSAVLVDEGQRQLKNPELRSAVFGWYTAIRKWNGLMILGSNTPDIMLDTAEGRGMWENTSIRVYFYMEQSAIRSLATHSDIPLEIQQQISQNVDSKRYILEYHGQYDELYMDVPPEEAALYKTRGLKAG</sequence>
<reference evidence="1" key="1">
    <citation type="submission" date="2024-12" db="EMBL/GenBank/DDBJ databases">
        <authorList>
            <person name="Wu N."/>
        </authorList>
    </citation>
    <scope>NUCLEOTIDE SEQUENCE</scope>
    <source>
        <strain evidence="1">P15</strain>
    </source>
</reference>
<dbReference type="EMBL" id="JBJURJ010000007">
    <property type="protein sequence ID" value="MFM9329046.1"/>
    <property type="molecule type" value="Genomic_DNA"/>
</dbReference>
<comment type="caution">
    <text evidence="1">The sequence shown here is derived from an EMBL/GenBank/DDBJ whole genome shotgun (WGS) entry which is preliminary data.</text>
</comment>
<organism evidence="1 2">
    <name type="scientific">Paenibacillus mesotrionivorans</name>
    <dbReference type="NCBI Taxonomy" id="3160968"/>
    <lineage>
        <taxon>Bacteria</taxon>
        <taxon>Bacillati</taxon>
        <taxon>Bacillota</taxon>
        <taxon>Bacilli</taxon>
        <taxon>Bacillales</taxon>
        <taxon>Paenibacillaceae</taxon>
        <taxon>Paenibacillus</taxon>
    </lineage>
</organism>
<accession>A0ACC7NWB0</accession>
<dbReference type="Proteomes" id="UP001631969">
    <property type="component" value="Unassembled WGS sequence"/>
</dbReference>
<protein>
    <submittedName>
        <fullName evidence="1">VirB4 family type IV secretion system protein</fullName>
    </submittedName>
</protein>